<dbReference type="RefSeq" id="WP_261960610.1">
    <property type="nucleotide sequence ID" value="NZ_BAAAXA010000001.1"/>
</dbReference>
<dbReference type="AlphaFoldDB" id="A0A9W6KIL7"/>
<dbReference type="InterPro" id="IPR041578">
    <property type="entry name" value="PIN_8"/>
</dbReference>
<dbReference type="EMBL" id="BSFP01000025">
    <property type="protein sequence ID" value="GLL02762.1"/>
    <property type="molecule type" value="Genomic_DNA"/>
</dbReference>
<evidence type="ECO:0000259" key="1">
    <source>
        <dbReference type="Pfam" id="PF18476"/>
    </source>
</evidence>
<keyword evidence="3" id="KW-1185">Reference proteome</keyword>
<protein>
    <recommendedName>
        <fullName evidence="1">PIN like domain-containing protein</fullName>
    </recommendedName>
</protein>
<evidence type="ECO:0000313" key="3">
    <source>
        <dbReference type="Proteomes" id="UP001143480"/>
    </source>
</evidence>
<comment type="caution">
    <text evidence="2">The sequence shown here is derived from an EMBL/GenBank/DDBJ whole genome shotgun (WGS) entry which is preliminary data.</text>
</comment>
<feature type="domain" description="PIN like" evidence="1">
    <location>
        <begin position="28"/>
        <end position="252"/>
    </location>
</feature>
<evidence type="ECO:0000313" key="2">
    <source>
        <dbReference type="EMBL" id="GLL02762.1"/>
    </source>
</evidence>
<reference evidence="2" key="1">
    <citation type="journal article" date="2014" name="Int. J. Syst. Evol. Microbiol.">
        <title>Complete genome sequence of Corynebacterium casei LMG S-19264T (=DSM 44701T), isolated from a smear-ripened cheese.</title>
        <authorList>
            <consortium name="US DOE Joint Genome Institute (JGI-PGF)"/>
            <person name="Walter F."/>
            <person name="Albersmeier A."/>
            <person name="Kalinowski J."/>
            <person name="Ruckert C."/>
        </authorList>
    </citation>
    <scope>NUCLEOTIDE SEQUENCE</scope>
    <source>
        <strain evidence="2">VKM Ac-1321</strain>
    </source>
</reference>
<accession>A0A9W6KIL7</accession>
<dbReference type="Proteomes" id="UP001143480">
    <property type="component" value="Unassembled WGS sequence"/>
</dbReference>
<name>A0A9W6KIL7_9ACTN</name>
<sequence>MPLGFSDQFGHYLPPADADIATALTTGLVALDSNVLLSAYRFAPDARALLFTAIERLGDRAFVPHQAALEFHANRFTVSADHAAAYEQVLDTVADYRDLLEPDLQSRIRYLAFRTGLEPAERDALQDLVADALTPLATAVEALRSRHGLTDDDAILHRFQTLLDGKVGRGPAADELEAAQAEARRRIAAGLPPGYLDAEKARPEGDYLIWLQTLDEARRRTAPWLVFVTGDLKEDWWFVRDGGRVACARPELTAEAAAVANTRLVMLTTQAFVRYA</sequence>
<reference evidence="2" key="2">
    <citation type="submission" date="2023-01" db="EMBL/GenBank/DDBJ databases">
        <authorList>
            <person name="Sun Q."/>
            <person name="Evtushenko L."/>
        </authorList>
    </citation>
    <scope>NUCLEOTIDE SEQUENCE</scope>
    <source>
        <strain evidence="2">VKM Ac-1321</strain>
    </source>
</reference>
<gene>
    <name evidence="2" type="ORF">GCM10017581_045040</name>
</gene>
<proteinExistence type="predicted"/>
<organism evidence="2 3">
    <name type="scientific">Dactylosporangium matsuzakiense</name>
    <dbReference type="NCBI Taxonomy" id="53360"/>
    <lineage>
        <taxon>Bacteria</taxon>
        <taxon>Bacillati</taxon>
        <taxon>Actinomycetota</taxon>
        <taxon>Actinomycetes</taxon>
        <taxon>Micromonosporales</taxon>
        <taxon>Micromonosporaceae</taxon>
        <taxon>Dactylosporangium</taxon>
    </lineage>
</organism>
<dbReference type="Pfam" id="PF18476">
    <property type="entry name" value="PIN_8"/>
    <property type="match status" value="1"/>
</dbReference>